<dbReference type="Gene3D" id="3.40.50.300">
    <property type="entry name" value="P-loop containing nucleotide triphosphate hydrolases"/>
    <property type="match status" value="1"/>
</dbReference>
<gene>
    <name evidence="2" type="ORF">QO192_02205</name>
</gene>
<organism evidence="2 3">
    <name type="scientific">Flavobacterium frigidarium</name>
    <dbReference type="NCBI Taxonomy" id="99286"/>
    <lineage>
        <taxon>Bacteria</taxon>
        <taxon>Pseudomonadati</taxon>
        <taxon>Bacteroidota</taxon>
        <taxon>Flavobacteriia</taxon>
        <taxon>Flavobacteriales</taxon>
        <taxon>Flavobacteriaceae</taxon>
        <taxon>Flavobacterium</taxon>
    </lineage>
</organism>
<evidence type="ECO:0000313" key="3">
    <source>
        <dbReference type="Proteomes" id="UP001568894"/>
    </source>
</evidence>
<evidence type="ECO:0000313" key="2">
    <source>
        <dbReference type="EMBL" id="MEZ7514088.1"/>
    </source>
</evidence>
<proteinExistence type="predicted"/>
<dbReference type="InterPro" id="IPR049050">
    <property type="entry name" value="nSTAND3"/>
</dbReference>
<dbReference type="InterPro" id="IPR027417">
    <property type="entry name" value="P-loop_NTPase"/>
</dbReference>
<dbReference type="Pfam" id="PF20720">
    <property type="entry name" value="nSTAND3"/>
    <property type="match status" value="1"/>
</dbReference>
<dbReference type="SUPFAM" id="SSF52540">
    <property type="entry name" value="P-loop containing nucleoside triphosphate hydrolases"/>
    <property type="match status" value="1"/>
</dbReference>
<dbReference type="Proteomes" id="UP001568894">
    <property type="component" value="Unassembled WGS sequence"/>
</dbReference>
<feature type="domain" description="Novel STAND NTPase 3" evidence="1">
    <location>
        <begin position="194"/>
        <end position="325"/>
    </location>
</feature>
<reference evidence="2 3" key="1">
    <citation type="submission" date="2023-05" db="EMBL/GenBank/DDBJ databases">
        <title>Adaptations of aquatic viruses from atmosphere-close ecosystems of the Central Arctic Ocean.</title>
        <authorList>
            <person name="Rahlff J."/>
            <person name="Holmfeldt K."/>
        </authorList>
    </citation>
    <scope>NUCLEOTIDE SEQUENCE [LARGE SCALE GENOMIC DNA]</scope>
    <source>
        <strain evidence="2 3">Arc14</strain>
    </source>
</reference>
<accession>A0ABV4K8U8</accession>
<comment type="caution">
    <text evidence="2">The sequence shown here is derived from an EMBL/GenBank/DDBJ whole genome shotgun (WGS) entry which is preliminary data.</text>
</comment>
<sequence length="1256" mass="147503">MNFIKQIESALTAINQARFQDLINHLLHIQGNTFIGAPGSVVAKEKTSKGAPDSFFIKDDKYVFVECTTKDKFDGVKTFLDKLEKDIEHCFDEEKTSIKNEDVEKVILACTSKIDTDEHSRLKKKVKHYNVNAEFEVLDIQNLPLYIYDFPGLSEQYLGVEIIKGEIYNLPDFLTKTTKGLQPSLINTFVAREDELKQSLEHLKNVDILLLSGSAGVGKSKLAVKILEDSGKDFIPIVIQSSAVPLWDDFVHLFQNGKDYIILFDDANKSVQNLVYLLNFIQKPKTNKLKVVITVRDYVKYQVSQQLKDFIYKEVIIERLKDEDIEKIIVKALPNLQHHYDIRKKIIELSKGNARVALMATYSVTPDSETNYLTSPVLLYERYFEKVEDEIEAFTRPIIFKTLAIVSFFGVLDRNNEELKTILKNNFDIDWDELWVTILELHRHEILDVYSNEIVKVSDQVLATYSFYKCFIDNNSASIIYSDWISTFIEKYPSRIKNTLVDVNNTFGYYHIKDFVMSYLQSIVSSNESNEKLYSFYTLFWFYKGYDTLIYLKKWIDGLTMESTLENLKFSYVHNDHTKASKYFDLLVNFWNHPNELLKPAIELSIELVVKQPHRLSEFLKFIHDHFSYKVEDLHNGYQRQNILLEILSTENRSSLHREIANGTFLNIGETLLGWHFTEFGSKGISINIINFDLYNSPKLLEIRARIFDGLYNLFEQDREQSEKILNKIVLPGGKIDEQIYNDELPIYERIISEKLSPDQYSHCKFVSRLSKKISLSKPIPDYWNQFINSDTINLSKLLKTDFLEDKNGKSWEEREQEKRLKIQSYIKSKSWKEIESLLFSIDSLFIQQQGREIWEIEGGISEIFIGIASKGKNEIKKALQLTFNNEFSFHFQPRIIYFIVNNGILSGEELIALINKTNFRDKASCIITLLECLPENQINTKFLKHLIKTFKSDNQIYIHRLTDYLKFDPEFNNYKISSRERGIIKHNIISYLTEIILNKPITQRHGLGHHFCRDCAIYFSNHKHLLKQAFISLKKNDVHFDYDGKEFEAVLNLDSNFFIEYLEQKVVDMDYLSFRFEHFRLECIWDLTNYKEIVNKALDIIITKAPIFSSWEHPSAILFTFEKNNNEILEKAHKYIVDFIETHFNDRQRTMMIMSVALYRFHDKFISYLKQFLLLNKDLQIFKYIWLETSGVTTGSRVPYIQKEIDFCDKIASMVKALPNILDYAEHIKYLEQKIIWLKKDIENEQKRDFEGYVE</sequence>
<keyword evidence="3" id="KW-1185">Reference proteome</keyword>
<name>A0ABV4K8U8_9FLAO</name>
<dbReference type="RefSeq" id="WP_371567590.1">
    <property type="nucleotide sequence ID" value="NZ_JASMRN010000002.1"/>
</dbReference>
<evidence type="ECO:0000259" key="1">
    <source>
        <dbReference type="Pfam" id="PF20720"/>
    </source>
</evidence>
<dbReference type="EMBL" id="JASMRN010000002">
    <property type="protein sequence ID" value="MEZ7514088.1"/>
    <property type="molecule type" value="Genomic_DNA"/>
</dbReference>
<protein>
    <recommendedName>
        <fullName evidence="1">Novel STAND NTPase 3 domain-containing protein</fullName>
    </recommendedName>
</protein>